<organism evidence="2">
    <name type="scientific">Brassica napus</name>
    <name type="common">Rape</name>
    <dbReference type="NCBI Taxonomy" id="3708"/>
    <lineage>
        <taxon>Eukaryota</taxon>
        <taxon>Viridiplantae</taxon>
        <taxon>Streptophyta</taxon>
        <taxon>Embryophyta</taxon>
        <taxon>Tracheophyta</taxon>
        <taxon>Spermatophyta</taxon>
        <taxon>Magnoliopsida</taxon>
        <taxon>eudicotyledons</taxon>
        <taxon>Gunneridae</taxon>
        <taxon>Pentapetalae</taxon>
        <taxon>rosids</taxon>
        <taxon>malvids</taxon>
        <taxon>Brassicales</taxon>
        <taxon>Brassicaceae</taxon>
        <taxon>Brassiceae</taxon>
        <taxon>Brassica</taxon>
    </lineage>
</organism>
<protein>
    <submittedName>
        <fullName evidence="2">(rape) hypothetical protein</fullName>
    </submittedName>
</protein>
<evidence type="ECO:0000313" key="2">
    <source>
        <dbReference type="EMBL" id="CAF1920344.1"/>
    </source>
</evidence>
<dbReference type="Proteomes" id="UP001295469">
    <property type="component" value="Chromosome C02"/>
</dbReference>
<sequence>MMCWRWKFCLDTNIISQLEDLVMFTTAVVADAENRKKWVWRGVSASCKLLAGVCSRNSPKKKDRGGCVSSQRKLSNEIHQKKHKHGGSIMGSRDRNHSSNATGDISVTTQSEERKQCSFNAYLYNQPTGSATYVRQTELSLTA</sequence>
<feature type="region of interest" description="Disordered" evidence="1">
    <location>
        <begin position="57"/>
        <end position="107"/>
    </location>
</feature>
<feature type="compositionally biased region" description="Polar residues" evidence="1">
    <location>
        <begin position="98"/>
        <end position="107"/>
    </location>
</feature>
<gene>
    <name evidence="2" type="ORF">DARMORV10_C02P54230.1</name>
</gene>
<name>A0A816KEY7_BRANA</name>
<reference evidence="2" key="1">
    <citation type="submission" date="2021-01" db="EMBL/GenBank/DDBJ databases">
        <authorList>
            <consortium name="Genoscope - CEA"/>
            <person name="William W."/>
        </authorList>
    </citation>
    <scope>NUCLEOTIDE SEQUENCE</scope>
</reference>
<dbReference type="EMBL" id="HG994366">
    <property type="protein sequence ID" value="CAF1920344.1"/>
    <property type="molecule type" value="Genomic_DNA"/>
</dbReference>
<evidence type="ECO:0000256" key="1">
    <source>
        <dbReference type="SAM" id="MobiDB-lite"/>
    </source>
</evidence>
<proteinExistence type="predicted"/>
<dbReference type="AlphaFoldDB" id="A0A816KEY7"/>
<accession>A0A816KEY7</accession>